<feature type="domain" description="NIF system FeS cluster assembly NifU N-terminal" evidence="1">
    <location>
        <begin position="4"/>
        <end position="120"/>
    </location>
</feature>
<accession>A0A0S4XPF4</accession>
<dbReference type="GO" id="GO:0005506">
    <property type="term" value="F:iron ion binding"/>
    <property type="evidence" value="ECO:0007669"/>
    <property type="project" value="InterPro"/>
</dbReference>
<dbReference type="SUPFAM" id="SSF82649">
    <property type="entry name" value="SufE/NifU"/>
    <property type="match status" value="1"/>
</dbReference>
<organism evidence="2">
    <name type="scientific">Sulfurovum sp. enrichment culture clone C5</name>
    <dbReference type="NCBI Taxonomy" id="497650"/>
    <lineage>
        <taxon>Bacteria</taxon>
        <taxon>Pseudomonadati</taxon>
        <taxon>Campylobacterota</taxon>
        <taxon>Epsilonproteobacteria</taxon>
        <taxon>Campylobacterales</taxon>
        <taxon>Sulfurovaceae</taxon>
        <taxon>Sulfurovum</taxon>
        <taxon>environmental samples</taxon>
    </lineage>
</organism>
<sequence length="145" mass="15994">MDNMLIEHMMNPRNYGVLEDSNSEGIGKNPHNGEKVIVFLKVKDDIIEDISFQAIGCMTTVLAGSLITTEAKESSLDRAEELVSATLGMLDRIPPEEAACSEMVALALQASIDTYKERQKDKNFPMITYKIAQTCVPQNDGVVNE</sequence>
<dbReference type="InterPro" id="IPR002871">
    <property type="entry name" value="NIF_FeS_clus_asmbl_NifU_N"/>
</dbReference>
<dbReference type="AlphaFoldDB" id="A0A0S4XPF4"/>
<name>A0A0S4XPF4_9BACT</name>
<evidence type="ECO:0000259" key="1">
    <source>
        <dbReference type="Pfam" id="PF01592"/>
    </source>
</evidence>
<dbReference type="GO" id="GO:0016226">
    <property type="term" value="P:iron-sulfur cluster assembly"/>
    <property type="evidence" value="ECO:0007669"/>
    <property type="project" value="InterPro"/>
</dbReference>
<dbReference type="PANTHER" id="PTHR10093">
    <property type="entry name" value="IRON-SULFUR CLUSTER ASSEMBLY ENZYME NIFU HOMOLOG"/>
    <property type="match status" value="1"/>
</dbReference>
<protein>
    <submittedName>
        <fullName evidence="2">Putative nitrogen-fixing NifU domain protein</fullName>
    </submittedName>
</protein>
<reference evidence="2" key="1">
    <citation type="submission" date="2015-11" db="EMBL/GenBank/DDBJ databases">
        <authorList>
            <person name="Zhang Y."/>
            <person name="Guo Z."/>
        </authorList>
    </citation>
    <scope>NUCLEOTIDE SEQUENCE</scope>
    <source>
        <strain evidence="2">BN30871</strain>
    </source>
</reference>
<dbReference type="EMBL" id="FAXN01000041">
    <property type="protein sequence ID" value="CUV65633.1"/>
    <property type="molecule type" value="Genomic_DNA"/>
</dbReference>
<dbReference type="GO" id="GO:0051536">
    <property type="term" value="F:iron-sulfur cluster binding"/>
    <property type="evidence" value="ECO:0007669"/>
    <property type="project" value="InterPro"/>
</dbReference>
<evidence type="ECO:0000313" key="2">
    <source>
        <dbReference type="EMBL" id="CUV65633.1"/>
    </source>
</evidence>
<gene>
    <name evidence="2" type="ORF">BN3087_400009</name>
</gene>
<dbReference type="Pfam" id="PF01592">
    <property type="entry name" value="NifU_N"/>
    <property type="match status" value="1"/>
</dbReference>
<dbReference type="Gene3D" id="3.90.1010.10">
    <property type="match status" value="1"/>
</dbReference>
<proteinExistence type="predicted"/>
<dbReference type="CDD" id="cd06664">
    <property type="entry name" value="IscU_like"/>
    <property type="match status" value="1"/>
</dbReference>